<name>A0A1Y1NML7_PHOPY</name>
<accession>A0A1Y1NML7</accession>
<organism evidence="1">
    <name type="scientific">Photinus pyralis</name>
    <name type="common">Common eastern firefly</name>
    <name type="synonym">Lampyris pyralis</name>
    <dbReference type="NCBI Taxonomy" id="7054"/>
    <lineage>
        <taxon>Eukaryota</taxon>
        <taxon>Metazoa</taxon>
        <taxon>Ecdysozoa</taxon>
        <taxon>Arthropoda</taxon>
        <taxon>Hexapoda</taxon>
        <taxon>Insecta</taxon>
        <taxon>Pterygota</taxon>
        <taxon>Neoptera</taxon>
        <taxon>Endopterygota</taxon>
        <taxon>Coleoptera</taxon>
        <taxon>Polyphaga</taxon>
        <taxon>Elateriformia</taxon>
        <taxon>Elateroidea</taxon>
        <taxon>Lampyridae</taxon>
        <taxon>Lampyrinae</taxon>
        <taxon>Photinus</taxon>
    </lineage>
</organism>
<sequence>MIALGFATRFGAYNVQRRSLIHRDQAALNLSISGMNSCSLAQCVWVLRHPVLKHTFQASCPKPLSESRFPEPQQPSPCRQAVCSPGHPGCGYFLCKGRRRDSLVAGTVPVEP</sequence>
<dbReference type="EMBL" id="GEZM01001753">
    <property type="protein sequence ID" value="JAV97536.1"/>
    <property type="molecule type" value="Transcribed_RNA"/>
</dbReference>
<dbReference type="AlphaFoldDB" id="A0A1Y1NML7"/>
<protein>
    <submittedName>
        <fullName evidence="1">Uncharacterized protein</fullName>
    </submittedName>
</protein>
<evidence type="ECO:0000313" key="1">
    <source>
        <dbReference type="EMBL" id="JAV97536.1"/>
    </source>
</evidence>
<proteinExistence type="predicted"/>
<reference evidence="1" key="1">
    <citation type="journal article" date="2016" name="Sci. Rep.">
        <title>Molecular characterization of firefly nuptial gifts: a multi-omics approach sheds light on postcopulatory sexual selection.</title>
        <authorList>
            <person name="Al-Wathiqui N."/>
            <person name="Fallon T.R."/>
            <person name="South A."/>
            <person name="Weng J.K."/>
            <person name="Lewis S.M."/>
        </authorList>
    </citation>
    <scope>NUCLEOTIDE SEQUENCE</scope>
</reference>